<evidence type="ECO:0000313" key="18">
    <source>
        <dbReference type="Proteomes" id="UP000187608"/>
    </source>
</evidence>
<comment type="subunit">
    <text evidence="12">Homotetramer; dimer of dimers.</text>
</comment>
<dbReference type="STRING" id="570947.SAMN05421687_101356"/>
<comment type="similarity">
    <text evidence="3 12 13">Belongs to the DapA family.</text>
</comment>
<evidence type="ECO:0000256" key="7">
    <source>
        <dbReference type="ARBA" id="ARBA00022915"/>
    </source>
</evidence>
<dbReference type="OrthoDB" id="9782828at2"/>
<feature type="binding site" evidence="12 15">
    <location>
        <position position="46"/>
    </location>
    <ligand>
        <name>pyruvate</name>
        <dbReference type="ChEBI" id="CHEBI:15361"/>
    </ligand>
</feature>
<keyword evidence="8 12" id="KW-0457">Lysine biosynthesis</keyword>
<dbReference type="InterPro" id="IPR002220">
    <property type="entry name" value="DapA-like"/>
</dbReference>
<dbReference type="NCBIfam" id="TIGR00674">
    <property type="entry name" value="dapA"/>
    <property type="match status" value="1"/>
</dbReference>
<dbReference type="Pfam" id="PF00701">
    <property type="entry name" value="DHDPS"/>
    <property type="match status" value="1"/>
</dbReference>
<dbReference type="Proteomes" id="UP000187608">
    <property type="component" value="Unassembled WGS sequence"/>
</dbReference>
<comment type="function">
    <text evidence="1 12">Catalyzes the condensation of (S)-aspartate-beta-semialdehyde [(S)-ASA] and pyruvate to 4-hydroxy-tetrahydrodipicolinate (HTPA).</text>
</comment>
<evidence type="ECO:0000256" key="6">
    <source>
        <dbReference type="ARBA" id="ARBA00022605"/>
    </source>
</evidence>
<accession>A0A1N7IKF9</accession>
<dbReference type="Gene3D" id="3.20.20.70">
    <property type="entry name" value="Aldolase class I"/>
    <property type="match status" value="1"/>
</dbReference>
<dbReference type="CDD" id="cd00950">
    <property type="entry name" value="DHDPS"/>
    <property type="match status" value="1"/>
</dbReference>
<dbReference type="PANTHER" id="PTHR12128">
    <property type="entry name" value="DIHYDRODIPICOLINATE SYNTHASE"/>
    <property type="match status" value="1"/>
</dbReference>
<organism evidence="17 18">
    <name type="scientific">Salimicrobium flavidum</name>
    <dbReference type="NCBI Taxonomy" id="570947"/>
    <lineage>
        <taxon>Bacteria</taxon>
        <taxon>Bacillati</taxon>
        <taxon>Bacillota</taxon>
        <taxon>Bacilli</taxon>
        <taxon>Bacillales</taxon>
        <taxon>Bacillaceae</taxon>
        <taxon>Salimicrobium</taxon>
    </lineage>
</organism>
<evidence type="ECO:0000256" key="3">
    <source>
        <dbReference type="ARBA" id="ARBA00007592"/>
    </source>
</evidence>
<protein>
    <recommendedName>
        <fullName evidence="4 12">4-hydroxy-tetrahydrodipicolinate synthase</fullName>
        <shortName evidence="12">HTPA synthase</shortName>
        <ecNumber evidence="4 12">4.3.3.7</ecNumber>
    </recommendedName>
</protein>
<dbReference type="GO" id="GO:0008840">
    <property type="term" value="F:4-hydroxy-tetrahydrodipicolinate synthase activity"/>
    <property type="evidence" value="ECO:0007669"/>
    <property type="project" value="UniProtKB-UniRule"/>
</dbReference>
<evidence type="ECO:0000256" key="15">
    <source>
        <dbReference type="PIRSR" id="PIRSR001365-2"/>
    </source>
</evidence>
<name>A0A1N7IKF9_9BACI</name>
<evidence type="ECO:0000256" key="11">
    <source>
        <dbReference type="ARBA" id="ARBA00047836"/>
    </source>
</evidence>
<evidence type="ECO:0000256" key="2">
    <source>
        <dbReference type="ARBA" id="ARBA00005120"/>
    </source>
</evidence>
<feature type="site" description="L-lysine inhibitor binding" evidence="16">
    <location>
        <position position="85"/>
    </location>
</feature>
<keyword evidence="18" id="KW-1185">Reference proteome</keyword>
<comment type="catalytic activity">
    <reaction evidence="11 12">
        <text>L-aspartate 4-semialdehyde + pyruvate = (2S,4S)-4-hydroxy-2,3,4,5-tetrahydrodipicolinate + H2O + H(+)</text>
        <dbReference type="Rhea" id="RHEA:34171"/>
        <dbReference type="ChEBI" id="CHEBI:15361"/>
        <dbReference type="ChEBI" id="CHEBI:15377"/>
        <dbReference type="ChEBI" id="CHEBI:15378"/>
        <dbReference type="ChEBI" id="CHEBI:67139"/>
        <dbReference type="ChEBI" id="CHEBI:537519"/>
        <dbReference type="EC" id="4.3.3.7"/>
    </reaction>
</comment>
<dbReference type="SUPFAM" id="SSF51569">
    <property type="entry name" value="Aldolase"/>
    <property type="match status" value="1"/>
</dbReference>
<dbReference type="UniPathway" id="UPA00034">
    <property type="reaction ID" value="UER00017"/>
</dbReference>
<evidence type="ECO:0000256" key="8">
    <source>
        <dbReference type="ARBA" id="ARBA00023154"/>
    </source>
</evidence>
<dbReference type="EC" id="4.3.3.7" evidence="4 12"/>
<dbReference type="GO" id="GO:0019877">
    <property type="term" value="P:diaminopimelate biosynthetic process"/>
    <property type="evidence" value="ECO:0007669"/>
    <property type="project" value="UniProtKB-UniRule"/>
</dbReference>
<dbReference type="HAMAP" id="MF_00418">
    <property type="entry name" value="DapA"/>
    <property type="match status" value="1"/>
</dbReference>
<feature type="active site" description="Proton donor/acceptor" evidence="12 14">
    <location>
        <position position="134"/>
    </location>
</feature>
<reference evidence="18" key="1">
    <citation type="submission" date="2017-01" db="EMBL/GenBank/DDBJ databases">
        <authorList>
            <person name="Varghese N."/>
            <person name="Submissions S."/>
        </authorList>
    </citation>
    <scope>NUCLEOTIDE SEQUENCE [LARGE SCALE GENOMIC DNA]</scope>
    <source>
        <strain evidence="18">DSM 23127</strain>
    </source>
</reference>
<evidence type="ECO:0000256" key="13">
    <source>
        <dbReference type="PIRNR" id="PIRNR001365"/>
    </source>
</evidence>
<feature type="active site" description="Schiff-base intermediate with substrate" evidence="12 14">
    <location>
        <position position="162"/>
    </location>
</feature>
<evidence type="ECO:0000256" key="16">
    <source>
        <dbReference type="PIRSR" id="PIRSR001365-3"/>
    </source>
</evidence>
<dbReference type="RefSeq" id="WP_076556618.1">
    <property type="nucleotide sequence ID" value="NZ_FTOC01000001.1"/>
</dbReference>
<dbReference type="PIRSF" id="PIRSF001365">
    <property type="entry name" value="DHDPS"/>
    <property type="match status" value="1"/>
</dbReference>
<dbReference type="AlphaFoldDB" id="A0A1N7IKF9"/>
<feature type="site" description="Part of a proton relay during catalysis" evidence="12 16">
    <location>
        <position position="108"/>
    </location>
</feature>
<comment type="caution">
    <text evidence="12">Was originally thought to be a dihydrodipicolinate synthase (DHDPS), catalyzing the condensation of (S)-aspartate-beta-semialdehyde [(S)-ASA] and pyruvate to dihydrodipicolinate (DHDP). However, it was shown in E.coli that the product of the enzymatic reaction is not dihydrodipicolinate but in fact (4S)-4-hydroxy-2,3,4,5-tetrahydro-(2S)-dipicolinic acid (HTPA), and that the consecutive dehydration reaction leading to DHDP is not spontaneous but catalyzed by DapB.</text>
</comment>
<dbReference type="InterPro" id="IPR005263">
    <property type="entry name" value="DapA"/>
</dbReference>
<keyword evidence="7 12" id="KW-0220">Diaminopimelate biosynthesis</keyword>
<evidence type="ECO:0000256" key="5">
    <source>
        <dbReference type="ARBA" id="ARBA00022490"/>
    </source>
</evidence>
<dbReference type="InterPro" id="IPR020624">
    <property type="entry name" value="Schiff_base-form_aldolases_CS"/>
</dbReference>
<comment type="subcellular location">
    <subcellularLocation>
        <location evidence="12">Cytoplasm</location>
    </subcellularLocation>
</comment>
<proteinExistence type="inferred from homology"/>
<gene>
    <name evidence="12" type="primary">dapA</name>
    <name evidence="17" type="ORF">SAMN05421687_101356</name>
</gene>
<feature type="binding site" evidence="12 15">
    <location>
        <position position="204"/>
    </location>
    <ligand>
        <name>pyruvate</name>
        <dbReference type="ChEBI" id="CHEBI:15361"/>
    </ligand>
</feature>
<dbReference type="InterPro" id="IPR013785">
    <property type="entry name" value="Aldolase_TIM"/>
</dbReference>
<dbReference type="InterPro" id="IPR020625">
    <property type="entry name" value="Schiff_base-form_aldolases_AS"/>
</dbReference>
<sequence length="289" mass="31196">MDFGRVLTAMATPFDDHGQIDFPKINVLVDHLIENGSDGLVVAGTTGESATLSFDEKVKVWKRTVEAADGRIPVLAGAGTNGTNESLELSLLAKNTGVDGLMLVVPYYNKPNQEGLYLHFKTIAEKIDLPIMIYNVPGRTVVRMTPETVIKLSQVPNIVAVKEATGDLSAMAEMIDGSSEDFNIYTGDDHLTYPSYAIGARGVVSVSAHVAGAMMQEMLDLFDEGKTKEAAMLHRKLVPVCKGMFIAPSPAPIKAAIKRKGLDVGGVRLPMVPLTKEEEQFVHDLVDSL</sequence>
<keyword evidence="9 12" id="KW-0456">Lyase</keyword>
<evidence type="ECO:0000256" key="9">
    <source>
        <dbReference type="ARBA" id="ARBA00023239"/>
    </source>
</evidence>
<dbReference type="GO" id="GO:0005829">
    <property type="term" value="C:cytosol"/>
    <property type="evidence" value="ECO:0007669"/>
    <property type="project" value="TreeGrafter"/>
</dbReference>
<evidence type="ECO:0000256" key="10">
    <source>
        <dbReference type="ARBA" id="ARBA00023270"/>
    </source>
</evidence>
<dbReference type="EMBL" id="FTOC01000001">
    <property type="protein sequence ID" value="SIS37476.1"/>
    <property type="molecule type" value="Genomic_DNA"/>
</dbReference>
<feature type="site" description="L-lysine inhibitor binding; via carbonyl oxygen" evidence="16">
    <location>
        <position position="50"/>
    </location>
</feature>
<keyword evidence="5 12" id="KW-0963">Cytoplasm</keyword>
<evidence type="ECO:0000256" key="14">
    <source>
        <dbReference type="PIRSR" id="PIRSR001365-1"/>
    </source>
</evidence>
<dbReference type="GO" id="GO:0009089">
    <property type="term" value="P:lysine biosynthetic process via diaminopimelate"/>
    <property type="evidence" value="ECO:0007669"/>
    <property type="project" value="UniProtKB-UniRule"/>
</dbReference>
<dbReference type="PROSITE" id="PS00665">
    <property type="entry name" value="DHDPS_1"/>
    <property type="match status" value="1"/>
</dbReference>
<comment type="pathway">
    <text evidence="2 12">Amino-acid biosynthesis; L-lysine biosynthesis via DAP pathway; (S)-tetrahydrodipicolinate from L-aspartate: step 3/4.</text>
</comment>
<feature type="site" description="Part of a proton relay during catalysis" evidence="12 16">
    <location>
        <position position="45"/>
    </location>
</feature>
<dbReference type="PANTHER" id="PTHR12128:SF66">
    <property type="entry name" value="4-HYDROXY-2-OXOGLUTARATE ALDOLASE, MITOCHONDRIAL"/>
    <property type="match status" value="1"/>
</dbReference>
<evidence type="ECO:0000313" key="17">
    <source>
        <dbReference type="EMBL" id="SIS37476.1"/>
    </source>
</evidence>
<dbReference type="PRINTS" id="PR00146">
    <property type="entry name" value="DHPICSNTHASE"/>
</dbReference>
<dbReference type="PROSITE" id="PS00666">
    <property type="entry name" value="DHDPS_2"/>
    <property type="match status" value="1"/>
</dbReference>
<evidence type="ECO:0000256" key="4">
    <source>
        <dbReference type="ARBA" id="ARBA00012086"/>
    </source>
</evidence>
<evidence type="ECO:0000256" key="1">
    <source>
        <dbReference type="ARBA" id="ARBA00003294"/>
    </source>
</evidence>
<evidence type="ECO:0000256" key="12">
    <source>
        <dbReference type="HAMAP-Rule" id="MF_00418"/>
    </source>
</evidence>
<feature type="site" description="L-lysine inhibitor binding" evidence="16">
    <location>
        <position position="81"/>
    </location>
</feature>
<feature type="site" description="Part of a proton relay during catalysis" evidence="16">
    <location>
        <position position="107"/>
    </location>
</feature>
<dbReference type="SMART" id="SM01130">
    <property type="entry name" value="DHDPS"/>
    <property type="match status" value="1"/>
</dbReference>
<keyword evidence="10 12" id="KW-0704">Schiff base</keyword>
<keyword evidence="6 12" id="KW-0028">Amino-acid biosynthesis</keyword>